<evidence type="ECO:0000256" key="3">
    <source>
        <dbReference type="ARBA" id="ARBA00022692"/>
    </source>
</evidence>
<dbReference type="InterPro" id="IPR023353">
    <property type="entry name" value="LemA-like_dom_sf"/>
</dbReference>
<dbReference type="PROSITE" id="PS51257">
    <property type="entry name" value="PROKAR_LIPOPROTEIN"/>
    <property type="match status" value="1"/>
</dbReference>
<dbReference type="GO" id="GO:0016020">
    <property type="term" value="C:membrane"/>
    <property type="evidence" value="ECO:0007669"/>
    <property type="project" value="UniProtKB-SubCell"/>
</dbReference>
<organism evidence="6 7">
    <name type="scientific">Candidatus Amulumruptor caecigallinarius</name>
    <dbReference type="NCBI Taxonomy" id="2109911"/>
    <lineage>
        <taxon>Bacteria</taxon>
        <taxon>Pseudomonadati</taxon>
        <taxon>Bacteroidota</taxon>
        <taxon>Bacteroidia</taxon>
        <taxon>Bacteroidales</taxon>
        <taxon>Muribaculaceae</taxon>
        <taxon>Candidatus Amulumruptor</taxon>
    </lineage>
</organism>
<name>A0A4Q0UAM4_9BACT</name>
<comment type="subcellular location">
    <subcellularLocation>
        <location evidence="1">Membrane</location>
        <topology evidence="1">Single-pass membrane protein</topology>
    </subcellularLocation>
</comment>
<dbReference type="PANTHER" id="PTHR34478:SF2">
    <property type="entry name" value="MEMBRANE PROTEIN"/>
    <property type="match status" value="1"/>
</dbReference>
<evidence type="ECO:0000313" key="6">
    <source>
        <dbReference type="EMBL" id="HJE39788.1"/>
    </source>
</evidence>
<keyword evidence="3" id="KW-0812">Transmembrane</keyword>
<dbReference type="Gene3D" id="1.20.1440.20">
    <property type="entry name" value="LemA-like domain"/>
    <property type="match status" value="1"/>
</dbReference>
<evidence type="ECO:0000256" key="1">
    <source>
        <dbReference type="ARBA" id="ARBA00004167"/>
    </source>
</evidence>
<dbReference type="EMBL" id="DYXT01000045">
    <property type="protein sequence ID" value="HJE39788.1"/>
    <property type="molecule type" value="Genomic_DNA"/>
</dbReference>
<dbReference type="Pfam" id="PF04011">
    <property type="entry name" value="LemA"/>
    <property type="match status" value="1"/>
</dbReference>
<dbReference type="SUPFAM" id="SSF140478">
    <property type="entry name" value="LemA-like"/>
    <property type="match status" value="1"/>
</dbReference>
<gene>
    <name evidence="6" type="ORF">K8V47_08550</name>
</gene>
<comment type="caution">
    <text evidence="6">The sequence shown here is derived from an EMBL/GenBank/DDBJ whole genome shotgun (WGS) entry which is preliminary data.</text>
</comment>
<dbReference type="AlphaFoldDB" id="A0A4Q0UAM4"/>
<sequence>MKIRNIIALCVAAVMMSSLQSCNYNTIVEQQNGVDQSWAEVENQYQRRLDLIPNLVNTVKGYASHESQTLENVTKARAAATSITIDPANLNEETLAKYQQVQGELSSALKSLLAVTEAYPDLKANENFRDLQAQLEGTENRITTARSRYTEAVNTYNVTIKKFPTNIYASWFGFTPKPQFKAEAGAERAPEVKF</sequence>
<evidence type="ECO:0000256" key="5">
    <source>
        <dbReference type="ARBA" id="ARBA00023136"/>
    </source>
</evidence>
<keyword evidence="5" id="KW-0472">Membrane</keyword>
<dbReference type="Proteomes" id="UP000711407">
    <property type="component" value="Unassembled WGS sequence"/>
</dbReference>
<proteinExistence type="inferred from homology"/>
<evidence type="ECO:0000256" key="2">
    <source>
        <dbReference type="ARBA" id="ARBA00008854"/>
    </source>
</evidence>
<accession>A0A4Q0UAM4</accession>
<comment type="similarity">
    <text evidence="2">Belongs to the LemA family.</text>
</comment>
<dbReference type="PANTHER" id="PTHR34478">
    <property type="entry name" value="PROTEIN LEMA"/>
    <property type="match status" value="1"/>
</dbReference>
<dbReference type="InterPro" id="IPR007156">
    <property type="entry name" value="MamQ_LemA"/>
</dbReference>
<keyword evidence="4" id="KW-1133">Transmembrane helix</keyword>
<evidence type="ECO:0000313" key="7">
    <source>
        <dbReference type="Proteomes" id="UP000711407"/>
    </source>
</evidence>
<reference evidence="6" key="2">
    <citation type="submission" date="2021-09" db="EMBL/GenBank/DDBJ databases">
        <authorList>
            <person name="Gilroy R."/>
        </authorList>
    </citation>
    <scope>NUCLEOTIDE SEQUENCE</scope>
    <source>
        <strain evidence="6">4100</strain>
    </source>
</reference>
<reference evidence="6" key="1">
    <citation type="journal article" date="2021" name="PeerJ">
        <title>Extensive microbial diversity within the chicken gut microbiome revealed by metagenomics and culture.</title>
        <authorList>
            <person name="Gilroy R."/>
            <person name="Ravi A."/>
            <person name="Getino M."/>
            <person name="Pursley I."/>
            <person name="Horton D.L."/>
            <person name="Alikhan N.F."/>
            <person name="Baker D."/>
            <person name="Gharbi K."/>
            <person name="Hall N."/>
            <person name="Watson M."/>
            <person name="Adriaenssens E.M."/>
            <person name="Foster-Nyarko E."/>
            <person name="Jarju S."/>
            <person name="Secka A."/>
            <person name="Antonio M."/>
            <person name="Oren A."/>
            <person name="Chaudhuri R.R."/>
            <person name="La Ragione R."/>
            <person name="Hildebrand F."/>
            <person name="Pallen M.J."/>
        </authorList>
    </citation>
    <scope>NUCLEOTIDE SEQUENCE</scope>
    <source>
        <strain evidence="6">4100</strain>
    </source>
</reference>
<protein>
    <submittedName>
        <fullName evidence="6">LemA family protein</fullName>
    </submittedName>
</protein>
<evidence type="ECO:0000256" key="4">
    <source>
        <dbReference type="ARBA" id="ARBA00022989"/>
    </source>
</evidence>